<feature type="transmembrane region" description="Helical" evidence="1">
    <location>
        <begin position="92"/>
        <end position="109"/>
    </location>
</feature>
<keyword evidence="1" id="KW-0472">Membrane</keyword>
<reference evidence="2 3" key="1">
    <citation type="submission" date="2019-08" db="EMBL/GenBank/DDBJ databases">
        <title>Bradyrhizobium hipponensis sp. nov., a rhizobium isolated from a Lupinus angustifolius root nodule in Tunisia.</title>
        <authorList>
            <person name="Off K."/>
            <person name="Rejili M."/>
            <person name="Mars M."/>
            <person name="Brachmann A."/>
            <person name="Marin M."/>
        </authorList>
    </citation>
    <scope>NUCLEOTIDE SEQUENCE [LARGE SCALE GENOMIC DNA]</scope>
    <source>
        <strain evidence="3">aSej3</strain>
    </source>
</reference>
<feature type="transmembrane region" description="Helical" evidence="1">
    <location>
        <begin position="58"/>
        <end position="80"/>
    </location>
</feature>
<dbReference type="Proteomes" id="UP000324797">
    <property type="component" value="Unassembled WGS sequence"/>
</dbReference>
<keyword evidence="3" id="KW-1185">Reference proteome</keyword>
<dbReference type="RefSeq" id="WP_148736906.1">
    <property type="nucleotide sequence ID" value="NZ_VSTH01000007.1"/>
</dbReference>
<feature type="transmembrane region" description="Helical" evidence="1">
    <location>
        <begin position="121"/>
        <end position="143"/>
    </location>
</feature>
<sequence length="189" mass="20763">MSRAVHFYRGLGFESVHGGEAVEFTRFLAGKSALRRESRKRLVMLGPEANQMTTSKTIAGLIGPTLVAIAAGMLLNIGSFPELAEQVSRNPALIFVSGALLFVAGLAIVRAHNRWTKEWPVLVTLLGWLAILSGLECFSQPAWPQLPAELLRPPVRSFQEPSCFWGSAPSSRSRHIDVTEHALPFQRAF</sequence>
<comment type="caution">
    <text evidence="2">The sequence shown here is derived from an EMBL/GenBank/DDBJ whole genome shotgun (WGS) entry which is preliminary data.</text>
</comment>
<proteinExistence type="predicted"/>
<dbReference type="EMBL" id="VSTH01000007">
    <property type="protein sequence ID" value="TYO68447.1"/>
    <property type="molecule type" value="Genomic_DNA"/>
</dbReference>
<accession>A0A5S4YXV7</accession>
<evidence type="ECO:0000256" key="1">
    <source>
        <dbReference type="SAM" id="Phobius"/>
    </source>
</evidence>
<protein>
    <submittedName>
        <fullName evidence="2">FHIPEP family type III secretion protein</fullName>
    </submittedName>
</protein>
<evidence type="ECO:0000313" key="2">
    <source>
        <dbReference type="EMBL" id="TYO68447.1"/>
    </source>
</evidence>
<keyword evidence="1" id="KW-0812">Transmembrane</keyword>
<evidence type="ECO:0000313" key="3">
    <source>
        <dbReference type="Proteomes" id="UP000324797"/>
    </source>
</evidence>
<name>A0A5S4YXV7_9BRAD</name>
<organism evidence="2 3">
    <name type="scientific">Bradyrhizobium hipponense</name>
    <dbReference type="NCBI Taxonomy" id="2605638"/>
    <lineage>
        <taxon>Bacteria</taxon>
        <taxon>Pseudomonadati</taxon>
        <taxon>Pseudomonadota</taxon>
        <taxon>Alphaproteobacteria</taxon>
        <taxon>Hyphomicrobiales</taxon>
        <taxon>Nitrobacteraceae</taxon>
        <taxon>Bradyrhizobium</taxon>
    </lineage>
</organism>
<dbReference type="AlphaFoldDB" id="A0A5S4YXV7"/>
<keyword evidence="1" id="KW-1133">Transmembrane helix</keyword>
<gene>
    <name evidence="2" type="ORF">FXV83_01120</name>
</gene>